<comment type="cofactor">
    <cofactor evidence="1 11">
        <name>FMN</name>
        <dbReference type="ChEBI" id="CHEBI:58210"/>
    </cofactor>
</comment>
<evidence type="ECO:0000256" key="2">
    <source>
        <dbReference type="ARBA" id="ARBA00022490"/>
    </source>
</evidence>
<dbReference type="PANTHER" id="PTHR43665:SF1">
    <property type="entry name" value="ISOPENTENYL-DIPHOSPHATE DELTA-ISOMERASE"/>
    <property type="match status" value="1"/>
</dbReference>
<evidence type="ECO:0000259" key="13">
    <source>
        <dbReference type="Pfam" id="PF01070"/>
    </source>
</evidence>
<dbReference type="SMART" id="SM01240">
    <property type="entry name" value="IMPDH"/>
    <property type="match status" value="1"/>
</dbReference>
<keyword evidence="9 11" id="KW-0413">Isomerase</keyword>
<dbReference type="GO" id="GO:0016491">
    <property type="term" value="F:oxidoreductase activity"/>
    <property type="evidence" value="ECO:0007669"/>
    <property type="project" value="InterPro"/>
</dbReference>
<keyword evidence="2 11" id="KW-0963">Cytoplasm</keyword>
<feature type="coiled-coil region" evidence="12">
    <location>
        <begin position="122"/>
        <end position="149"/>
    </location>
</feature>
<dbReference type="GO" id="GO:0004452">
    <property type="term" value="F:isopentenyl-diphosphate delta-isomerase activity"/>
    <property type="evidence" value="ECO:0007669"/>
    <property type="project" value="UniProtKB-UniRule"/>
</dbReference>
<dbReference type="HAMAP" id="MF_00354">
    <property type="entry name" value="Idi_2"/>
    <property type="match status" value="1"/>
</dbReference>
<comment type="function">
    <text evidence="11">Involved in the biosynthesis of isoprenoids. Catalyzes the 1,3-allylic rearrangement of the homoallylic substrate isopentenyl (IPP) to its allylic isomer, dimethylallyl diphosphate (DMAPP).</text>
</comment>
<evidence type="ECO:0000256" key="7">
    <source>
        <dbReference type="ARBA" id="ARBA00022857"/>
    </source>
</evidence>
<keyword evidence="6 11" id="KW-0460">Magnesium</keyword>
<keyword evidence="15" id="KW-1185">Reference proteome</keyword>
<dbReference type="InterPro" id="IPR000262">
    <property type="entry name" value="FMN-dep_DH"/>
</dbReference>
<feature type="binding site" evidence="11">
    <location>
        <begin position="280"/>
        <end position="281"/>
    </location>
    <ligand>
        <name>FMN</name>
        <dbReference type="ChEBI" id="CHEBI:58210"/>
    </ligand>
</feature>
<dbReference type="PANTHER" id="PTHR43665">
    <property type="entry name" value="ISOPENTENYL-DIPHOSPHATE DELTA-ISOMERASE"/>
    <property type="match status" value="1"/>
</dbReference>
<keyword evidence="3 11" id="KW-0285">Flavoprotein</keyword>
<evidence type="ECO:0000256" key="4">
    <source>
        <dbReference type="ARBA" id="ARBA00022643"/>
    </source>
</evidence>
<evidence type="ECO:0000256" key="11">
    <source>
        <dbReference type="HAMAP-Rule" id="MF_00354"/>
    </source>
</evidence>
<keyword evidence="8 11" id="KW-0414">Isoprene biosynthesis</keyword>
<comment type="subunit">
    <text evidence="10 11">Homooctamer. Dimer of tetramers.</text>
</comment>
<dbReference type="RefSeq" id="WP_343031350.1">
    <property type="nucleotide sequence ID" value="NZ_WKKI01000002.1"/>
</dbReference>
<gene>
    <name evidence="11" type="primary">fni</name>
    <name evidence="14" type="ORF">GJU40_02390</name>
</gene>
<comment type="caution">
    <text evidence="11">Lacks conserved residue(s) required for the propagation of feature annotation.</text>
</comment>
<dbReference type="AlphaFoldDB" id="A0A7X2LYL3"/>
<feature type="binding site" evidence="11">
    <location>
        <position position="122"/>
    </location>
    <ligand>
        <name>FMN</name>
        <dbReference type="ChEBI" id="CHEBI:58210"/>
    </ligand>
</feature>
<evidence type="ECO:0000256" key="12">
    <source>
        <dbReference type="SAM" id="Coils"/>
    </source>
</evidence>
<keyword evidence="7 11" id="KW-0521">NADP</keyword>
<feature type="binding site" evidence="11">
    <location>
        <position position="184"/>
    </location>
    <ligand>
        <name>FMN</name>
        <dbReference type="ChEBI" id="CHEBI:58210"/>
    </ligand>
</feature>
<dbReference type="Proteomes" id="UP000448867">
    <property type="component" value="Unassembled WGS sequence"/>
</dbReference>
<dbReference type="PIRSF" id="PIRSF003314">
    <property type="entry name" value="IPP_isomerase"/>
    <property type="match status" value="1"/>
</dbReference>
<dbReference type="CDD" id="cd02811">
    <property type="entry name" value="IDI-2_FMN"/>
    <property type="match status" value="1"/>
</dbReference>
<dbReference type="GO" id="GO:0008299">
    <property type="term" value="P:isoprenoid biosynthetic process"/>
    <property type="evidence" value="ECO:0007669"/>
    <property type="project" value="UniProtKB-UniRule"/>
</dbReference>
<evidence type="ECO:0000256" key="9">
    <source>
        <dbReference type="ARBA" id="ARBA00023235"/>
    </source>
</evidence>
<feature type="domain" description="FMN-dependent dehydrogenase" evidence="13">
    <location>
        <begin position="95"/>
        <end position="326"/>
    </location>
</feature>
<name>A0A7X2LYL3_9BACI</name>
<evidence type="ECO:0000256" key="1">
    <source>
        <dbReference type="ARBA" id="ARBA00001917"/>
    </source>
</evidence>
<feature type="binding site" evidence="11">
    <location>
        <begin position="6"/>
        <end position="7"/>
    </location>
    <ligand>
        <name>substrate</name>
    </ligand>
</feature>
<feature type="binding site" evidence="11">
    <location>
        <position position="152"/>
    </location>
    <ligand>
        <name>substrate</name>
    </ligand>
</feature>
<dbReference type="EC" id="5.3.3.2" evidence="11"/>
<evidence type="ECO:0000256" key="3">
    <source>
        <dbReference type="ARBA" id="ARBA00022630"/>
    </source>
</evidence>
<keyword evidence="12" id="KW-0175">Coiled coil</keyword>
<sequence length="349" mass="37174">MSRAKRKIDHINHAIKTGQSRQNGFDDVSFVHHSLPNISVNEISLQTSIGELLLSSPFFINAMTGGGGQETLHINRNLSLAAAECNIPIAVGSQMSAVRDPAERSTFEVVRKVNPKGIIFANLGSEASVEQARQAIEMLEANAIQIHLNVIQELVMPEGDRNFKGALDRIAQIAALSGVPVIVKEVGMGISKETAVKLESAGVTAIDAGGYGGTNFSKIENMRRSTVLSQFDDWGIPTAASIAEISPSVREVTIIGSGGITNALDAAKAIALGASAAGLAGFLLKTFVDRGYEALIEEISSLKENLAYIMTALGAASIAELQKKQLVISGETHHWLSQRGVSTEEFSRR</sequence>
<evidence type="ECO:0000313" key="15">
    <source>
        <dbReference type="Proteomes" id="UP000448867"/>
    </source>
</evidence>
<dbReference type="InterPro" id="IPR013785">
    <property type="entry name" value="Aldolase_TIM"/>
</dbReference>
<dbReference type="Gene3D" id="3.20.20.70">
    <property type="entry name" value="Aldolase class I"/>
    <property type="match status" value="1"/>
</dbReference>
<comment type="catalytic activity">
    <reaction evidence="11">
        <text>isopentenyl diphosphate = dimethylallyl diphosphate</text>
        <dbReference type="Rhea" id="RHEA:23284"/>
        <dbReference type="ChEBI" id="CHEBI:57623"/>
        <dbReference type="ChEBI" id="CHEBI:128769"/>
        <dbReference type="EC" id="5.3.3.2"/>
    </reaction>
</comment>
<feature type="binding site" evidence="11">
    <location>
        <begin position="62"/>
        <end position="64"/>
    </location>
    <ligand>
        <name>FMN</name>
        <dbReference type="ChEBI" id="CHEBI:58210"/>
    </ligand>
</feature>
<keyword evidence="4 11" id="KW-0288">FMN</keyword>
<protein>
    <recommendedName>
        <fullName evidence="11">Isopentenyl-diphosphate delta-isomerase</fullName>
        <shortName evidence="11">IPP isomerase</shortName>
        <ecNumber evidence="11">5.3.3.2</ecNumber>
    </recommendedName>
    <alternativeName>
        <fullName evidence="11">Isopentenyl diphosphate:dimethylallyl diphosphate isomerase</fullName>
    </alternativeName>
    <alternativeName>
        <fullName evidence="11">Isopentenyl pyrophosphate isomerase</fullName>
    </alternativeName>
    <alternativeName>
        <fullName evidence="11">Type 2 isopentenyl diphosphate isomerase</fullName>
        <shortName evidence="11">IDI-2</shortName>
    </alternativeName>
</protein>
<evidence type="ECO:0000256" key="5">
    <source>
        <dbReference type="ARBA" id="ARBA00022723"/>
    </source>
</evidence>
<dbReference type="GO" id="GO:0070402">
    <property type="term" value="F:NADPH binding"/>
    <property type="evidence" value="ECO:0007669"/>
    <property type="project" value="UniProtKB-UniRule"/>
</dbReference>
<dbReference type="NCBIfam" id="TIGR02151">
    <property type="entry name" value="IPP_isom_2"/>
    <property type="match status" value="1"/>
</dbReference>
<dbReference type="GO" id="GO:0010181">
    <property type="term" value="F:FMN binding"/>
    <property type="evidence" value="ECO:0007669"/>
    <property type="project" value="UniProtKB-UniRule"/>
</dbReference>
<evidence type="ECO:0000256" key="6">
    <source>
        <dbReference type="ARBA" id="ARBA00022842"/>
    </source>
</evidence>
<dbReference type="SUPFAM" id="SSF51395">
    <property type="entry name" value="FMN-linked oxidoreductases"/>
    <property type="match status" value="1"/>
</dbReference>
<comment type="subcellular location">
    <subcellularLocation>
        <location evidence="11">Cytoplasm</location>
    </subcellularLocation>
</comment>
<reference evidence="14 15" key="1">
    <citation type="submission" date="2019-11" db="EMBL/GenBank/DDBJ databases">
        <title>Bacillus lacus genome.</title>
        <authorList>
            <person name="Allen C.J."/>
            <person name="Newman J.D."/>
        </authorList>
    </citation>
    <scope>NUCLEOTIDE SEQUENCE [LARGE SCALE GENOMIC DNA]</scope>
    <source>
        <strain evidence="14 15">KCTC 33946</strain>
    </source>
</reference>
<feature type="binding site" evidence="11">
    <location>
        <position position="214"/>
    </location>
    <ligand>
        <name>FMN</name>
        <dbReference type="ChEBI" id="CHEBI:58210"/>
    </ligand>
</feature>
<dbReference type="InterPro" id="IPR011179">
    <property type="entry name" value="IPdP_isomerase"/>
</dbReference>
<dbReference type="EMBL" id="WKKI01000002">
    <property type="protein sequence ID" value="MRX71017.1"/>
    <property type="molecule type" value="Genomic_DNA"/>
</dbReference>
<keyword evidence="5 11" id="KW-0479">Metal-binding</keyword>
<feature type="binding site" evidence="11">
    <location>
        <position position="93"/>
    </location>
    <ligand>
        <name>FMN</name>
        <dbReference type="ChEBI" id="CHEBI:58210"/>
    </ligand>
</feature>
<dbReference type="Pfam" id="PF01070">
    <property type="entry name" value="FMN_dh"/>
    <property type="match status" value="1"/>
</dbReference>
<evidence type="ECO:0000256" key="8">
    <source>
        <dbReference type="ARBA" id="ARBA00023229"/>
    </source>
</evidence>
<dbReference type="GO" id="GO:0005737">
    <property type="term" value="C:cytoplasm"/>
    <property type="evidence" value="ECO:0007669"/>
    <property type="project" value="UniProtKB-SubCell"/>
</dbReference>
<dbReference type="GO" id="GO:0000287">
    <property type="term" value="F:magnesium ion binding"/>
    <property type="evidence" value="ECO:0007669"/>
    <property type="project" value="UniProtKB-UniRule"/>
</dbReference>
<comment type="cofactor">
    <cofactor evidence="11">
        <name>Mg(2+)</name>
        <dbReference type="ChEBI" id="CHEBI:18420"/>
    </cofactor>
</comment>
<feature type="binding site" evidence="11">
    <location>
        <position position="153"/>
    </location>
    <ligand>
        <name>Mg(2+)</name>
        <dbReference type="ChEBI" id="CHEBI:18420"/>
    </ligand>
</feature>
<proteinExistence type="inferred from homology"/>
<comment type="similarity">
    <text evidence="11">Belongs to the IPP isomerase type 2 family.</text>
</comment>
<organism evidence="14 15">
    <name type="scientific">Metabacillus lacus</name>
    <dbReference type="NCBI Taxonomy" id="1983721"/>
    <lineage>
        <taxon>Bacteria</taxon>
        <taxon>Bacillati</taxon>
        <taxon>Bacillota</taxon>
        <taxon>Bacilli</taxon>
        <taxon>Bacillales</taxon>
        <taxon>Bacillaceae</taxon>
        <taxon>Metabacillus</taxon>
    </lineage>
</organism>
<accession>A0A7X2LYL3</accession>
<evidence type="ECO:0000313" key="14">
    <source>
        <dbReference type="EMBL" id="MRX71017.1"/>
    </source>
</evidence>
<comment type="caution">
    <text evidence="14">The sequence shown here is derived from an EMBL/GenBank/DDBJ whole genome shotgun (WGS) entry which is preliminary data.</text>
</comment>
<comment type="cofactor">
    <cofactor evidence="11">
        <name>NADPH</name>
        <dbReference type="ChEBI" id="CHEBI:57783"/>
    </cofactor>
</comment>
<evidence type="ECO:0000256" key="10">
    <source>
        <dbReference type="ARBA" id="ARBA00025810"/>
    </source>
</evidence>